<evidence type="ECO:0000256" key="8">
    <source>
        <dbReference type="ARBA" id="ARBA00045636"/>
    </source>
</evidence>
<sequence length="439" mass="46775">MPSLPPNKNKLGLWTSTSLVIGNMIGAGVFLMPSAMASFGSISLLGWVFAAIGAYFLARVFSNLSKLLPQVSGGPYAYTRSGFGDFAGFLVAWCYWIAVSCANAAITISLVSALTAFVPALGSSATASIITGLAAIWLLTWINTRGIIVSGKLQLATTALKILPLLVVAVGGLFFIRFDNFLPFNNSGTSIPTAINATVTLAMFAFVGIESAAIPAADVEDADKTVSKATVIGLGIATLIYLLGSISIMGVIPVQKLAQSATPYADAAEIMFGNSARYWVSAGIAIAAFGSLNGWILIQGQIPRSIAKDNLFPAIFARENKRDVPYVGMVINSVMVSVFMAMNYTKGLVEQFKFLMLLSIFTVFVSYLLTMASYVIIRAKQNIKTGWTGAVVLAILAFAYCLWGIIGAGELTVFYGFLFMAAGIPVYVWIRLVNKNINQ</sequence>
<comment type="subcellular location">
    <subcellularLocation>
        <location evidence="1">Cell membrane</location>
        <topology evidence="1">Multi-pass membrane protein</topology>
    </subcellularLocation>
</comment>
<proteinExistence type="inferred from homology"/>
<dbReference type="RefSeq" id="WP_232177644.1">
    <property type="nucleotide sequence ID" value="NZ_JAJPWV010000003.1"/>
</dbReference>
<feature type="transmembrane region" description="Helical" evidence="9">
    <location>
        <begin position="389"/>
        <end position="406"/>
    </location>
</feature>
<evidence type="ECO:0000256" key="6">
    <source>
        <dbReference type="ARBA" id="ARBA00022989"/>
    </source>
</evidence>
<evidence type="ECO:0000313" key="11">
    <source>
        <dbReference type="Proteomes" id="UP001199919"/>
    </source>
</evidence>
<evidence type="ECO:0000256" key="9">
    <source>
        <dbReference type="SAM" id="Phobius"/>
    </source>
</evidence>
<keyword evidence="11" id="KW-1185">Reference proteome</keyword>
<dbReference type="PANTHER" id="PTHR42770">
    <property type="entry name" value="AMINO ACID TRANSPORTER-RELATED"/>
    <property type="match status" value="1"/>
</dbReference>
<feature type="transmembrane region" description="Helical" evidence="9">
    <location>
        <begin position="153"/>
        <end position="175"/>
    </location>
</feature>
<feature type="transmembrane region" description="Helical" evidence="9">
    <location>
        <begin position="12"/>
        <end position="32"/>
    </location>
</feature>
<dbReference type="PIRSF" id="PIRSF006060">
    <property type="entry name" value="AA_transporter"/>
    <property type="match status" value="1"/>
</dbReference>
<comment type="caution">
    <text evidence="10">The sequence shown here is derived from an EMBL/GenBank/DDBJ whole genome shotgun (WGS) entry which is preliminary data.</text>
</comment>
<comment type="similarity">
    <text evidence="2">Belongs to the amino acid-polyamine-organocation (APC) superfamily. Basic amino acid/polyamine antiporter (APA) (TC 2.A.3.2) family.</text>
</comment>
<feature type="transmembrane region" description="Helical" evidence="9">
    <location>
        <begin position="354"/>
        <end position="377"/>
    </location>
</feature>
<keyword evidence="7 9" id="KW-0472">Membrane</keyword>
<evidence type="ECO:0000313" key="10">
    <source>
        <dbReference type="EMBL" id="MCD8741133.1"/>
    </source>
</evidence>
<accession>A0ABS8U1Y5</accession>
<organism evidence="10 11">
    <name type="scientific">Mucilaginibacter roseus</name>
    <dbReference type="NCBI Taxonomy" id="1528868"/>
    <lineage>
        <taxon>Bacteria</taxon>
        <taxon>Pseudomonadati</taxon>
        <taxon>Bacteroidota</taxon>
        <taxon>Sphingobacteriia</taxon>
        <taxon>Sphingobacteriales</taxon>
        <taxon>Sphingobacteriaceae</taxon>
        <taxon>Mucilaginibacter</taxon>
    </lineage>
</organism>
<feature type="transmembrane region" description="Helical" evidence="9">
    <location>
        <begin position="86"/>
        <end position="111"/>
    </location>
</feature>
<evidence type="ECO:0000256" key="1">
    <source>
        <dbReference type="ARBA" id="ARBA00004651"/>
    </source>
</evidence>
<feature type="transmembrane region" description="Helical" evidence="9">
    <location>
        <begin position="38"/>
        <end position="58"/>
    </location>
</feature>
<dbReference type="PANTHER" id="PTHR42770:SF18">
    <property type="entry name" value="ARGININE_AGMATINE ANTIPORTER"/>
    <property type="match status" value="1"/>
</dbReference>
<keyword evidence="4" id="KW-1003">Cell membrane</keyword>
<dbReference type="InterPro" id="IPR050367">
    <property type="entry name" value="APC_superfamily"/>
</dbReference>
<feature type="transmembrane region" description="Helical" evidence="9">
    <location>
        <begin position="324"/>
        <end position="342"/>
    </location>
</feature>
<evidence type="ECO:0000256" key="4">
    <source>
        <dbReference type="ARBA" id="ARBA00022475"/>
    </source>
</evidence>
<dbReference type="InterPro" id="IPR002293">
    <property type="entry name" value="AA/rel_permease1"/>
</dbReference>
<comment type="function">
    <text evidence="8">Major component of the acid-resistance (AR) system allowing enteric pathogens to survive the acidic environment in the stomach. Exchanges extracellular arginine for its intracellular decarboxylation product agmatine (Agm) thereby expelling intracellular protons. Probably undergoes several conformational states in order to translocate the substrate across the membrane; keeps the substrate accessible to only 1 side of the membrane at a time by opening and closing 3 membrane-internal gates.</text>
</comment>
<dbReference type="Proteomes" id="UP001199919">
    <property type="component" value="Unassembled WGS sequence"/>
</dbReference>
<evidence type="ECO:0000256" key="2">
    <source>
        <dbReference type="ARBA" id="ARBA00008220"/>
    </source>
</evidence>
<evidence type="ECO:0000256" key="3">
    <source>
        <dbReference type="ARBA" id="ARBA00021069"/>
    </source>
</evidence>
<protein>
    <recommendedName>
        <fullName evidence="3">Arginine/agmatine antiporter</fullName>
    </recommendedName>
</protein>
<feature type="transmembrane region" description="Helical" evidence="9">
    <location>
        <begin position="412"/>
        <end position="430"/>
    </location>
</feature>
<name>A0ABS8U1Y5_9SPHI</name>
<gene>
    <name evidence="10" type="ORF">LT679_11015</name>
</gene>
<feature type="transmembrane region" description="Helical" evidence="9">
    <location>
        <begin position="229"/>
        <end position="252"/>
    </location>
</feature>
<feature type="transmembrane region" description="Helical" evidence="9">
    <location>
        <begin position="278"/>
        <end position="298"/>
    </location>
</feature>
<keyword evidence="6 9" id="KW-1133">Transmembrane helix</keyword>
<dbReference type="EMBL" id="JAJPWV010000003">
    <property type="protein sequence ID" value="MCD8741133.1"/>
    <property type="molecule type" value="Genomic_DNA"/>
</dbReference>
<reference evidence="10 11" key="1">
    <citation type="submission" date="2021-12" db="EMBL/GenBank/DDBJ databases">
        <title>Mucilaginibacter roseus genome.</title>
        <authorList>
            <person name="Ferreira J.R."/>
            <person name="Newman J.D."/>
        </authorList>
    </citation>
    <scope>NUCLEOTIDE SEQUENCE [LARGE SCALE GENOMIC DNA]</scope>
    <source>
        <strain evidence="10 11">LMG 28454</strain>
    </source>
</reference>
<feature type="transmembrane region" description="Helical" evidence="9">
    <location>
        <begin position="117"/>
        <end position="141"/>
    </location>
</feature>
<evidence type="ECO:0000256" key="7">
    <source>
        <dbReference type="ARBA" id="ARBA00023136"/>
    </source>
</evidence>
<keyword evidence="5 9" id="KW-0812">Transmembrane</keyword>
<evidence type="ECO:0000256" key="5">
    <source>
        <dbReference type="ARBA" id="ARBA00022692"/>
    </source>
</evidence>
<feature type="transmembrane region" description="Helical" evidence="9">
    <location>
        <begin position="195"/>
        <end position="217"/>
    </location>
</feature>
<dbReference type="Gene3D" id="1.20.1740.10">
    <property type="entry name" value="Amino acid/polyamine transporter I"/>
    <property type="match status" value="1"/>
</dbReference>
<dbReference type="Pfam" id="PF13520">
    <property type="entry name" value="AA_permease_2"/>
    <property type="match status" value="1"/>
</dbReference>